<dbReference type="PANTHER" id="PTHR28128:SF1">
    <property type="entry name" value="GOLGI APPARATUS MEMBRANE PROTEIN TVP15"/>
    <property type="match status" value="1"/>
</dbReference>
<feature type="transmembrane region" description="Helical" evidence="5">
    <location>
        <begin position="73"/>
        <end position="98"/>
    </location>
</feature>
<keyword evidence="4 5" id="KW-0472">Membrane</keyword>
<reference evidence="6 7" key="1">
    <citation type="submission" date="2008-07" db="EMBL/GenBank/DDBJ databases">
        <authorList>
            <person name="El-Sayed N."/>
            <person name="Caler E."/>
            <person name="Inman J."/>
            <person name="Amedeo P."/>
            <person name="Hass B."/>
            <person name="Wortman J."/>
        </authorList>
    </citation>
    <scope>NUCLEOTIDE SEQUENCE [LARGE SCALE GENOMIC DNA]</scope>
    <source>
        <strain evidence="7">ATCC 50983 / TXsc</strain>
    </source>
</reference>
<dbReference type="Pfam" id="PF08507">
    <property type="entry name" value="COPI_assoc"/>
    <property type="match status" value="1"/>
</dbReference>
<protein>
    <recommendedName>
        <fullName evidence="8">COPI associated protein</fullName>
    </recommendedName>
</protein>
<evidence type="ECO:0000313" key="6">
    <source>
        <dbReference type="EMBL" id="EER00860.1"/>
    </source>
</evidence>
<dbReference type="EMBL" id="GG684654">
    <property type="protein sequence ID" value="EER00860.1"/>
    <property type="molecule type" value="Genomic_DNA"/>
</dbReference>
<dbReference type="InParanoid" id="C5LQX5"/>
<gene>
    <name evidence="6" type="ORF">Pmar_PMAR002930</name>
</gene>
<evidence type="ECO:0000256" key="1">
    <source>
        <dbReference type="ARBA" id="ARBA00004141"/>
    </source>
</evidence>
<name>C5LQX5_PERM5</name>
<feature type="transmembrane region" description="Helical" evidence="5">
    <location>
        <begin position="118"/>
        <end position="151"/>
    </location>
</feature>
<feature type="transmembrane region" description="Helical" evidence="5">
    <location>
        <begin position="36"/>
        <end position="61"/>
    </location>
</feature>
<dbReference type="OMA" id="TPLNYCV"/>
<sequence length="176" mass="19343">MSVVKEGPIDDSKLNVSFKEKMRNAFEDPTPHSTTFIRVIGVIGAVLAFVAAVLALVLSITEFTFMALFRTPLNYCVLVFFILFSILMLLIEIFPGSLACRNVVESAAFLGQLFGRGWFYFVLGIFYVCSGYIVCAAVGVYLLVVGVIFVTLGAIRHEEGQPTEEKVNAKVDVVDV</sequence>
<keyword evidence="2 5" id="KW-0812">Transmembrane</keyword>
<dbReference type="PANTHER" id="PTHR28128">
    <property type="entry name" value="GOLGI APPARATUS MEMBRANE PROTEIN TVP15"/>
    <property type="match status" value="1"/>
</dbReference>
<dbReference type="GeneID" id="9044050"/>
<dbReference type="InterPro" id="IPR013714">
    <property type="entry name" value="Golgi_TVP15"/>
</dbReference>
<evidence type="ECO:0000256" key="5">
    <source>
        <dbReference type="SAM" id="Phobius"/>
    </source>
</evidence>
<evidence type="ECO:0000256" key="2">
    <source>
        <dbReference type="ARBA" id="ARBA00022692"/>
    </source>
</evidence>
<evidence type="ECO:0000256" key="4">
    <source>
        <dbReference type="ARBA" id="ARBA00023136"/>
    </source>
</evidence>
<proteinExistence type="predicted"/>
<dbReference type="Proteomes" id="UP000007800">
    <property type="component" value="Unassembled WGS sequence"/>
</dbReference>
<dbReference type="OrthoDB" id="471756at2759"/>
<dbReference type="RefSeq" id="XP_002768142.1">
    <property type="nucleotide sequence ID" value="XM_002768096.1"/>
</dbReference>
<evidence type="ECO:0008006" key="8">
    <source>
        <dbReference type="Google" id="ProtNLM"/>
    </source>
</evidence>
<accession>C5LQX5</accession>
<dbReference type="AlphaFoldDB" id="C5LQX5"/>
<evidence type="ECO:0000256" key="3">
    <source>
        <dbReference type="ARBA" id="ARBA00022989"/>
    </source>
</evidence>
<evidence type="ECO:0000313" key="7">
    <source>
        <dbReference type="Proteomes" id="UP000007800"/>
    </source>
</evidence>
<keyword evidence="3 5" id="KW-1133">Transmembrane helix</keyword>
<dbReference type="GO" id="GO:0016020">
    <property type="term" value="C:membrane"/>
    <property type="evidence" value="ECO:0007669"/>
    <property type="project" value="UniProtKB-SubCell"/>
</dbReference>
<keyword evidence="7" id="KW-1185">Reference proteome</keyword>
<organism evidence="7">
    <name type="scientific">Perkinsus marinus (strain ATCC 50983 / TXsc)</name>
    <dbReference type="NCBI Taxonomy" id="423536"/>
    <lineage>
        <taxon>Eukaryota</taxon>
        <taxon>Sar</taxon>
        <taxon>Alveolata</taxon>
        <taxon>Perkinsozoa</taxon>
        <taxon>Perkinsea</taxon>
        <taxon>Perkinsida</taxon>
        <taxon>Perkinsidae</taxon>
        <taxon>Perkinsus</taxon>
    </lineage>
</organism>
<comment type="subcellular location">
    <subcellularLocation>
        <location evidence="1">Membrane</location>
        <topology evidence="1">Multi-pass membrane protein</topology>
    </subcellularLocation>
</comment>